<dbReference type="AlphaFoldDB" id="A0A6J4UEE3"/>
<dbReference type="HAMAP" id="MF_00009">
    <property type="entry name" value="Endoribonucl_YbeY"/>
    <property type="match status" value="1"/>
</dbReference>
<dbReference type="NCBIfam" id="TIGR00043">
    <property type="entry name" value="rRNA maturation RNase YbeY"/>
    <property type="match status" value="1"/>
</dbReference>
<protein>
    <recommendedName>
        <fullName evidence="7">Endoribonuclease YbeY</fullName>
        <ecNumber evidence="7">3.1.-.-</ecNumber>
    </recommendedName>
</protein>
<dbReference type="GO" id="GO:0008270">
    <property type="term" value="F:zinc ion binding"/>
    <property type="evidence" value="ECO:0007669"/>
    <property type="project" value="UniProtKB-UniRule"/>
</dbReference>
<organism evidence="8">
    <name type="scientific">uncultured Thermomicrobiales bacterium</name>
    <dbReference type="NCBI Taxonomy" id="1645740"/>
    <lineage>
        <taxon>Bacteria</taxon>
        <taxon>Pseudomonadati</taxon>
        <taxon>Thermomicrobiota</taxon>
        <taxon>Thermomicrobia</taxon>
        <taxon>Thermomicrobiales</taxon>
        <taxon>environmental samples</taxon>
    </lineage>
</organism>
<keyword evidence="3 7" id="KW-0479">Metal-binding</keyword>
<keyword evidence="7" id="KW-0963">Cytoplasm</keyword>
<name>A0A6J4UEE3_9BACT</name>
<dbReference type="GO" id="GO:0005737">
    <property type="term" value="C:cytoplasm"/>
    <property type="evidence" value="ECO:0007669"/>
    <property type="project" value="UniProtKB-SubCell"/>
</dbReference>
<keyword evidence="2 7" id="KW-0540">Nuclease</keyword>
<feature type="binding site" evidence="7">
    <location>
        <position position="128"/>
    </location>
    <ligand>
        <name>Zn(2+)</name>
        <dbReference type="ChEBI" id="CHEBI:29105"/>
        <note>catalytic</note>
    </ligand>
</feature>
<evidence type="ECO:0000313" key="8">
    <source>
        <dbReference type="EMBL" id="CAA9546101.1"/>
    </source>
</evidence>
<reference evidence="8" key="1">
    <citation type="submission" date="2020-02" db="EMBL/GenBank/DDBJ databases">
        <authorList>
            <person name="Meier V. D."/>
        </authorList>
    </citation>
    <scope>NUCLEOTIDE SEQUENCE</scope>
    <source>
        <strain evidence="8">AVDCRST_MAG19</strain>
    </source>
</reference>
<dbReference type="InterPro" id="IPR002036">
    <property type="entry name" value="YbeY"/>
</dbReference>
<keyword evidence="5 7" id="KW-0378">Hydrolase</keyword>
<dbReference type="GO" id="GO:0004222">
    <property type="term" value="F:metalloendopeptidase activity"/>
    <property type="evidence" value="ECO:0007669"/>
    <property type="project" value="InterPro"/>
</dbReference>
<dbReference type="Gene3D" id="3.40.390.30">
    <property type="entry name" value="Metalloproteases ('zincins'), catalytic domain"/>
    <property type="match status" value="1"/>
</dbReference>
<dbReference type="InterPro" id="IPR023091">
    <property type="entry name" value="MetalPrtase_cat_dom_sf_prd"/>
</dbReference>
<evidence type="ECO:0000256" key="1">
    <source>
        <dbReference type="ARBA" id="ARBA00010875"/>
    </source>
</evidence>
<gene>
    <name evidence="7" type="primary">ybeY</name>
    <name evidence="8" type="ORF">AVDCRST_MAG19-257</name>
</gene>
<dbReference type="EMBL" id="CADCWL010000016">
    <property type="protein sequence ID" value="CAA9546101.1"/>
    <property type="molecule type" value="Genomic_DNA"/>
</dbReference>
<feature type="binding site" evidence="7">
    <location>
        <position position="138"/>
    </location>
    <ligand>
        <name>Zn(2+)</name>
        <dbReference type="ChEBI" id="CHEBI:29105"/>
        <note>catalytic</note>
    </ligand>
</feature>
<comment type="cofactor">
    <cofactor evidence="7">
        <name>Zn(2+)</name>
        <dbReference type="ChEBI" id="CHEBI:29105"/>
    </cofactor>
    <text evidence="7">Binds 1 zinc ion.</text>
</comment>
<evidence type="ECO:0000256" key="4">
    <source>
        <dbReference type="ARBA" id="ARBA00022759"/>
    </source>
</evidence>
<keyword evidence="6 7" id="KW-0862">Zinc</keyword>
<proteinExistence type="inferred from homology"/>
<dbReference type="EC" id="3.1.-.-" evidence="7"/>
<keyword evidence="7" id="KW-0698">rRNA processing</keyword>
<dbReference type="Pfam" id="PF02130">
    <property type="entry name" value="YbeY"/>
    <property type="match status" value="1"/>
</dbReference>
<comment type="function">
    <text evidence="7">Single strand-specific metallo-endoribonuclease involved in late-stage 70S ribosome quality control and in maturation of the 3' terminus of the 16S rRNA.</text>
</comment>
<dbReference type="GO" id="GO:0006364">
    <property type="term" value="P:rRNA processing"/>
    <property type="evidence" value="ECO:0007669"/>
    <property type="project" value="UniProtKB-UniRule"/>
</dbReference>
<evidence type="ECO:0000256" key="3">
    <source>
        <dbReference type="ARBA" id="ARBA00022723"/>
    </source>
</evidence>
<evidence type="ECO:0000256" key="5">
    <source>
        <dbReference type="ARBA" id="ARBA00022801"/>
    </source>
</evidence>
<sequence>MPHPPDDPPIAAGLDLDLDVIVETGLPVDLDLDALHRLIPFVLHAEGAAGPWTVAVVLTDDDRLRTLHRDFMGLDTPTDVMTFPLSDGDVAAAEERGGDVIVSVERAAHQAAEYDQTVAQEASFLVVHGLLHLCGWDDGSDAERSRMLARQADLIAAFDSGKPLRATGP</sequence>
<evidence type="ECO:0000256" key="7">
    <source>
        <dbReference type="HAMAP-Rule" id="MF_00009"/>
    </source>
</evidence>
<dbReference type="PANTHER" id="PTHR46986:SF1">
    <property type="entry name" value="ENDORIBONUCLEASE YBEY, CHLOROPLASTIC"/>
    <property type="match status" value="1"/>
</dbReference>
<comment type="subcellular location">
    <subcellularLocation>
        <location evidence="7">Cytoplasm</location>
    </subcellularLocation>
</comment>
<comment type="similarity">
    <text evidence="1 7">Belongs to the endoribonuclease YbeY family.</text>
</comment>
<feature type="binding site" evidence="7">
    <location>
        <position position="132"/>
    </location>
    <ligand>
        <name>Zn(2+)</name>
        <dbReference type="ChEBI" id="CHEBI:29105"/>
        <note>catalytic</note>
    </ligand>
</feature>
<dbReference type="PANTHER" id="PTHR46986">
    <property type="entry name" value="ENDORIBONUCLEASE YBEY, CHLOROPLASTIC"/>
    <property type="match status" value="1"/>
</dbReference>
<keyword evidence="7" id="KW-0690">Ribosome biogenesis</keyword>
<keyword evidence="4 7" id="KW-0255">Endonuclease</keyword>
<dbReference type="GO" id="GO:0004521">
    <property type="term" value="F:RNA endonuclease activity"/>
    <property type="evidence" value="ECO:0007669"/>
    <property type="project" value="UniProtKB-UniRule"/>
</dbReference>
<accession>A0A6J4UEE3</accession>
<evidence type="ECO:0000256" key="6">
    <source>
        <dbReference type="ARBA" id="ARBA00022833"/>
    </source>
</evidence>
<evidence type="ECO:0000256" key="2">
    <source>
        <dbReference type="ARBA" id="ARBA00022722"/>
    </source>
</evidence>
<dbReference type="SUPFAM" id="SSF55486">
    <property type="entry name" value="Metalloproteases ('zincins'), catalytic domain"/>
    <property type="match status" value="1"/>
</dbReference>